<evidence type="ECO:0000313" key="2">
    <source>
        <dbReference type="EMBL" id="KAF1306199.1"/>
    </source>
</evidence>
<evidence type="ECO:0000259" key="1">
    <source>
        <dbReference type="PROSITE" id="PS51186"/>
    </source>
</evidence>
<sequence>MLTRVRVQNDSEIDELLKVIHPIWKEVFTPIIGSAQVAYMLENYQGKQMIQEEIDNGVYYYQLYYDDQAVGYTAYQITANYLYLSKIYIKQEYRGHGLMRQIFDWYDQLSKELSLKQHLRVNQGNELAIAVYKKRGFKQVREDIVDIGKGFQMVDYIFEKNS</sequence>
<dbReference type="Gene3D" id="3.40.630.30">
    <property type="match status" value="1"/>
</dbReference>
<comment type="caution">
    <text evidence="2">The sequence shown here is derived from an EMBL/GenBank/DDBJ whole genome shotgun (WGS) entry which is preliminary data.</text>
</comment>
<protein>
    <submittedName>
        <fullName evidence="2">GCN5 family acetyltransferase</fullName>
    </submittedName>
</protein>
<dbReference type="EMBL" id="MAEL01000002">
    <property type="protein sequence ID" value="KAF1306199.1"/>
    <property type="molecule type" value="Genomic_DNA"/>
</dbReference>
<accession>A0ABQ6Z3F9</accession>
<organism evidence="2 3">
    <name type="scientific">Candidatus Enterococcus willemsii</name>
    <dbReference type="NCBI Taxonomy" id="1857215"/>
    <lineage>
        <taxon>Bacteria</taxon>
        <taxon>Bacillati</taxon>
        <taxon>Bacillota</taxon>
        <taxon>Bacilli</taxon>
        <taxon>Lactobacillales</taxon>
        <taxon>Enterococcaceae</taxon>
        <taxon>Enterococcus</taxon>
    </lineage>
</organism>
<proteinExistence type="predicted"/>
<dbReference type="InterPro" id="IPR016181">
    <property type="entry name" value="Acyl_CoA_acyltransferase"/>
</dbReference>
<reference evidence="2 3" key="1">
    <citation type="submission" date="2016-06" db="EMBL/GenBank/DDBJ databases">
        <title>Four novel species of enterococci isolated from chicken manure.</title>
        <authorList>
            <person name="Van Tyne D."/>
        </authorList>
    </citation>
    <scope>NUCLEOTIDE SEQUENCE [LARGE SCALE GENOMIC DNA]</scope>
    <source>
        <strain evidence="2 3">CU12B</strain>
    </source>
</reference>
<keyword evidence="3" id="KW-1185">Reference proteome</keyword>
<evidence type="ECO:0000313" key="3">
    <source>
        <dbReference type="Proteomes" id="UP000782705"/>
    </source>
</evidence>
<dbReference type="PROSITE" id="PS51186">
    <property type="entry name" value="GNAT"/>
    <property type="match status" value="1"/>
</dbReference>
<feature type="domain" description="N-acetyltransferase" evidence="1">
    <location>
        <begin position="5"/>
        <end position="161"/>
    </location>
</feature>
<dbReference type="RefSeq" id="WP_161900815.1">
    <property type="nucleotide sequence ID" value="NZ_MAEL01000002.1"/>
</dbReference>
<dbReference type="InterPro" id="IPR000182">
    <property type="entry name" value="GNAT_dom"/>
</dbReference>
<dbReference type="SUPFAM" id="SSF55729">
    <property type="entry name" value="Acyl-CoA N-acyltransferases (Nat)"/>
    <property type="match status" value="1"/>
</dbReference>
<gene>
    <name evidence="2" type="ORF">BAU17_10965</name>
</gene>
<dbReference type="Pfam" id="PF13673">
    <property type="entry name" value="Acetyltransf_10"/>
    <property type="match status" value="1"/>
</dbReference>
<name>A0ABQ6Z3F9_9ENTE</name>
<dbReference type="Proteomes" id="UP000782705">
    <property type="component" value="Unassembled WGS sequence"/>
</dbReference>